<sequence length="206" mass="23557">MKKLFLTFLVLLSGFLLAQSADQKKILSDTQSFLDLFQKKDYEGIINMTHPAVVEKFDKQTMIAGFKNLLEGNEAYKIQLKNADKSAINVSDVFKTKETEYAFATYPITMIVTFMNEKLDESKQEAVKSVMQSKGMNPKFVNDNTLEMAKQSMVIALKDKSTGNEWKYLNYDESNMMLLFVVPVDAMAKAKEYYANFLNKQKENAN</sequence>
<dbReference type="EMBL" id="FRAV01000013">
    <property type="protein sequence ID" value="SHL18459.1"/>
    <property type="molecule type" value="Genomic_DNA"/>
</dbReference>
<evidence type="ECO:0008006" key="4">
    <source>
        <dbReference type="Google" id="ProtNLM"/>
    </source>
</evidence>
<evidence type="ECO:0000313" key="3">
    <source>
        <dbReference type="Proteomes" id="UP000184364"/>
    </source>
</evidence>
<dbReference type="Proteomes" id="UP000184364">
    <property type="component" value="Unassembled WGS sequence"/>
</dbReference>
<dbReference type="STRING" id="1302687.SAMN05444267_101372"/>
<dbReference type="RefSeq" id="WP_073292782.1">
    <property type="nucleotide sequence ID" value="NZ_FRAV01000013.1"/>
</dbReference>
<name>A0A1M6YKB3_9FLAO</name>
<proteinExistence type="predicted"/>
<feature type="chain" id="PRO_5012703306" description="DUF4358 domain-containing protein" evidence="1">
    <location>
        <begin position="19"/>
        <end position="206"/>
    </location>
</feature>
<dbReference type="AlphaFoldDB" id="A0A1M6YKB3"/>
<protein>
    <recommendedName>
        <fullName evidence="4">DUF4358 domain-containing protein</fullName>
    </recommendedName>
</protein>
<keyword evidence="3" id="KW-1185">Reference proteome</keyword>
<dbReference type="OrthoDB" id="982449at2"/>
<gene>
    <name evidence="2" type="ORF">SAMN05444267_101372</name>
</gene>
<evidence type="ECO:0000256" key="1">
    <source>
        <dbReference type="SAM" id="SignalP"/>
    </source>
</evidence>
<keyword evidence="1" id="KW-0732">Signal</keyword>
<organism evidence="2 3">
    <name type="scientific">Chryseobacterium polytrichastri</name>
    <dbReference type="NCBI Taxonomy" id="1302687"/>
    <lineage>
        <taxon>Bacteria</taxon>
        <taxon>Pseudomonadati</taxon>
        <taxon>Bacteroidota</taxon>
        <taxon>Flavobacteriia</taxon>
        <taxon>Flavobacteriales</taxon>
        <taxon>Weeksellaceae</taxon>
        <taxon>Chryseobacterium group</taxon>
        <taxon>Chryseobacterium</taxon>
    </lineage>
</organism>
<evidence type="ECO:0000313" key="2">
    <source>
        <dbReference type="EMBL" id="SHL18459.1"/>
    </source>
</evidence>
<reference evidence="3" key="1">
    <citation type="submission" date="2016-11" db="EMBL/GenBank/DDBJ databases">
        <authorList>
            <person name="Varghese N."/>
            <person name="Submissions S."/>
        </authorList>
    </citation>
    <scope>NUCLEOTIDE SEQUENCE [LARGE SCALE GENOMIC DNA]</scope>
    <source>
        <strain evidence="3">DSM 26899</strain>
    </source>
</reference>
<feature type="signal peptide" evidence="1">
    <location>
        <begin position="1"/>
        <end position="18"/>
    </location>
</feature>
<accession>A0A1M6YKB3</accession>